<dbReference type="OrthoDB" id="1684946at2"/>
<dbReference type="RefSeq" id="WP_073077882.1">
    <property type="nucleotide sequence ID" value="NZ_FQXV01000005.1"/>
</dbReference>
<dbReference type="InterPro" id="IPR018743">
    <property type="entry name" value="DUF2292"/>
</dbReference>
<evidence type="ECO:0000313" key="2">
    <source>
        <dbReference type="Proteomes" id="UP000183995"/>
    </source>
</evidence>
<evidence type="ECO:0000313" key="1">
    <source>
        <dbReference type="EMBL" id="SHH98641.1"/>
    </source>
</evidence>
<dbReference type="Proteomes" id="UP000183995">
    <property type="component" value="Unassembled WGS sequence"/>
</dbReference>
<keyword evidence="2" id="KW-1185">Reference proteome</keyword>
<evidence type="ECO:0008006" key="3">
    <source>
        <dbReference type="Google" id="ProtNLM"/>
    </source>
</evidence>
<name>A0A1M5XFS0_9FIRM</name>
<gene>
    <name evidence="1" type="ORF">SAMN02745823_01779</name>
</gene>
<sequence length="55" mass="6365">MSNIVRIPDEESLEKITSKLIECIKDLQFGSVTLHIQNGRVIQIDKLEKTRLKKD</sequence>
<proteinExistence type="predicted"/>
<dbReference type="AlphaFoldDB" id="A0A1M5XFS0"/>
<accession>A0A1M5XFS0</accession>
<dbReference type="Pfam" id="PF10055">
    <property type="entry name" value="DUF2292"/>
    <property type="match status" value="1"/>
</dbReference>
<organism evidence="1 2">
    <name type="scientific">Sporobacter termitidis DSM 10068</name>
    <dbReference type="NCBI Taxonomy" id="1123282"/>
    <lineage>
        <taxon>Bacteria</taxon>
        <taxon>Bacillati</taxon>
        <taxon>Bacillota</taxon>
        <taxon>Clostridia</taxon>
        <taxon>Eubacteriales</taxon>
        <taxon>Oscillospiraceae</taxon>
        <taxon>Sporobacter</taxon>
    </lineage>
</organism>
<dbReference type="EMBL" id="FQXV01000005">
    <property type="protein sequence ID" value="SHH98641.1"/>
    <property type="molecule type" value="Genomic_DNA"/>
</dbReference>
<protein>
    <recommendedName>
        <fullName evidence="3">DUF2292 domain-containing protein</fullName>
    </recommendedName>
</protein>
<reference evidence="1 2" key="1">
    <citation type="submission" date="2016-11" db="EMBL/GenBank/DDBJ databases">
        <authorList>
            <person name="Jaros S."/>
            <person name="Januszkiewicz K."/>
            <person name="Wedrychowicz H."/>
        </authorList>
    </citation>
    <scope>NUCLEOTIDE SEQUENCE [LARGE SCALE GENOMIC DNA]</scope>
    <source>
        <strain evidence="1 2">DSM 10068</strain>
    </source>
</reference>